<gene>
    <name evidence="2" type="ORF">THAOC_11259</name>
</gene>
<comment type="caution">
    <text evidence="2">The sequence shown here is derived from an EMBL/GenBank/DDBJ whole genome shotgun (WGS) entry which is preliminary data.</text>
</comment>
<dbReference type="EMBL" id="AGNL01012804">
    <property type="protein sequence ID" value="EJK67678.1"/>
    <property type="molecule type" value="Genomic_DNA"/>
</dbReference>
<accession>K0SN63</accession>
<dbReference type="AlphaFoldDB" id="K0SN63"/>
<evidence type="ECO:0000313" key="2">
    <source>
        <dbReference type="EMBL" id="EJK67678.1"/>
    </source>
</evidence>
<proteinExistence type="predicted"/>
<protein>
    <submittedName>
        <fullName evidence="2">Uncharacterized protein</fullName>
    </submittedName>
</protein>
<dbReference type="Proteomes" id="UP000266841">
    <property type="component" value="Unassembled WGS sequence"/>
</dbReference>
<organism evidence="2 3">
    <name type="scientific">Thalassiosira oceanica</name>
    <name type="common">Marine diatom</name>
    <dbReference type="NCBI Taxonomy" id="159749"/>
    <lineage>
        <taxon>Eukaryota</taxon>
        <taxon>Sar</taxon>
        <taxon>Stramenopiles</taxon>
        <taxon>Ochrophyta</taxon>
        <taxon>Bacillariophyta</taxon>
        <taxon>Coscinodiscophyceae</taxon>
        <taxon>Thalassiosirophycidae</taxon>
        <taxon>Thalassiosirales</taxon>
        <taxon>Thalassiosiraceae</taxon>
        <taxon>Thalassiosira</taxon>
    </lineage>
</organism>
<keyword evidence="3" id="KW-1185">Reference proteome</keyword>
<reference evidence="2 3" key="1">
    <citation type="journal article" date="2012" name="Genome Biol.">
        <title>Genome and low-iron response of an oceanic diatom adapted to chronic iron limitation.</title>
        <authorList>
            <person name="Lommer M."/>
            <person name="Specht M."/>
            <person name="Roy A.S."/>
            <person name="Kraemer L."/>
            <person name="Andreson R."/>
            <person name="Gutowska M.A."/>
            <person name="Wolf J."/>
            <person name="Bergner S.V."/>
            <person name="Schilhabel M.B."/>
            <person name="Klostermeier U.C."/>
            <person name="Beiko R.G."/>
            <person name="Rosenstiel P."/>
            <person name="Hippler M."/>
            <person name="Laroche J."/>
        </authorList>
    </citation>
    <scope>NUCLEOTIDE SEQUENCE [LARGE SCALE GENOMIC DNA]</scope>
    <source>
        <strain evidence="2 3">CCMP1005</strain>
    </source>
</reference>
<evidence type="ECO:0000313" key="3">
    <source>
        <dbReference type="Proteomes" id="UP000266841"/>
    </source>
</evidence>
<feature type="region of interest" description="Disordered" evidence="1">
    <location>
        <begin position="40"/>
        <end position="83"/>
    </location>
</feature>
<name>K0SN63_THAOC</name>
<feature type="compositionally biased region" description="Basic and acidic residues" evidence="1">
    <location>
        <begin position="64"/>
        <end position="83"/>
    </location>
</feature>
<evidence type="ECO:0000256" key="1">
    <source>
        <dbReference type="SAM" id="MobiDB-lite"/>
    </source>
</evidence>
<sequence length="240" mass="27088">MATEDTQDAAGVERELSTLKSAYNQSQAFRRRFDVAPVATRTPKATDSRGDAFARTSFDFQGGQERDGVEDAAEGGDKENCQRTEGDKIPYIRKDSMHRGESFMNMSTRLSESLMSMNQSFRGLDVSDRLRSFGDSVACLMQERIQQKKLRERSSLSFEGMSESVRDFWSKWGGDGRSDSVVDADKACDQIDSVADKLPTIEATPVPPVKRPYLWVSCELDWVFLDPKTNRKHPRRRPPG</sequence>